<dbReference type="Gene3D" id="3.40.109.10">
    <property type="entry name" value="NADH Oxidase"/>
    <property type="match status" value="1"/>
</dbReference>
<evidence type="ECO:0000259" key="2">
    <source>
        <dbReference type="Pfam" id="PF00881"/>
    </source>
</evidence>
<feature type="compositionally biased region" description="Basic and acidic residues" evidence="1">
    <location>
        <begin position="113"/>
        <end position="131"/>
    </location>
</feature>
<dbReference type="RefSeq" id="WP_369269296.1">
    <property type="nucleotide sequence ID" value="NZ_CP163432.1"/>
</dbReference>
<dbReference type="InterPro" id="IPR000415">
    <property type="entry name" value="Nitroreductase-like"/>
</dbReference>
<proteinExistence type="predicted"/>
<accession>A0AB39MRZ1</accession>
<dbReference type="PANTHER" id="PTHR43745:SF2">
    <property type="entry name" value="NITROREDUCTASE MJ1384-RELATED"/>
    <property type="match status" value="1"/>
</dbReference>
<dbReference type="InterPro" id="IPR029479">
    <property type="entry name" value="Nitroreductase"/>
</dbReference>
<dbReference type="InterPro" id="IPR052544">
    <property type="entry name" value="Bacteriocin_Proc_Enz"/>
</dbReference>
<feature type="domain" description="Nitroreductase" evidence="2">
    <location>
        <begin position="151"/>
        <end position="337"/>
    </location>
</feature>
<organism evidence="3">
    <name type="scientific">Streptomyces sp. R11</name>
    <dbReference type="NCBI Taxonomy" id="3238625"/>
    <lineage>
        <taxon>Bacteria</taxon>
        <taxon>Bacillati</taxon>
        <taxon>Actinomycetota</taxon>
        <taxon>Actinomycetes</taxon>
        <taxon>Kitasatosporales</taxon>
        <taxon>Streptomycetaceae</taxon>
        <taxon>Streptomyces</taxon>
    </lineage>
</organism>
<sequence length="370" mass="41628">MRVRLSRLLIFTSRNGQLVCDDPVNHRQFALRPAVWDLLPHYTVWAQPREADSHVVKQLLESGLLIEEGSPEHRREDELGPWRTWGTAATYFHLATRTHDSERFVTAAEDTARLREKGEQEPQPEPFKRYGTEPVTLPAPDPLPMELTQALRRRRTTRRFAARQPVGLRQLSTMLHWAGGVQHRVDLPGFGVSLLKASPSGGSRHPIEIYPVIRSVENVRPGLYHYAPDVHGLEPLREEPLSDEEVLHWCGDQSFVARAPVLFLYTAVLERSAWKYPMGRTYRAIFAELGHVSQTTYLAGTALELGVFFTAALRDETVERDLGVHWNTEIPLGVSGFGAPDGEEAERQAAMLDGGTAGFSYPRDAWDGLG</sequence>
<gene>
    <name evidence="3" type="ORF">AB5J55_03915</name>
</gene>
<name>A0AB39MRZ1_9ACTN</name>
<feature type="region of interest" description="Disordered" evidence="1">
    <location>
        <begin position="113"/>
        <end position="143"/>
    </location>
</feature>
<dbReference type="EMBL" id="CP163432">
    <property type="protein sequence ID" value="XDQ08848.1"/>
    <property type="molecule type" value="Genomic_DNA"/>
</dbReference>
<evidence type="ECO:0000256" key="1">
    <source>
        <dbReference type="SAM" id="MobiDB-lite"/>
    </source>
</evidence>
<dbReference type="InterPro" id="IPR020051">
    <property type="entry name" value="SagB-type_dehydrogenase"/>
</dbReference>
<dbReference type="CDD" id="cd02142">
    <property type="entry name" value="McbC_SagB-like_oxidoreductase"/>
    <property type="match status" value="1"/>
</dbReference>
<dbReference type="PANTHER" id="PTHR43745">
    <property type="entry name" value="NITROREDUCTASE MJ1384-RELATED"/>
    <property type="match status" value="1"/>
</dbReference>
<dbReference type="SUPFAM" id="SSF55469">
    <property type="entry name" value="FMN-dependent nitroreductase-like"/>
    <property type="match status" value="1"/>
</dbReference>
<dbReference type="AlphaFoldDB" id="A0AB39MRZ1"/>
<evidence type="ECO:0000313" key="3">
    <source>
        <dbReference type="EMBL" id="XDQ08848.1"/>
    </source>
</evidence>
<reference evidence="3" key="1">
    <citation type="submission" date="2024-07" db="EMBL/GenBank/DDBJ databases">
        <authorList>
            <person name="Yu S.T."/>
        </authorList>
    </citation>
    <scope>NUCLEOTIDE SEQUENCE</scope>
    <source>
        <strain evidence="3">R11</strain>
    </source>
</reference>
<dbReference type="NCBIfam" id="TIGR03605">
    <property type="entry name" value="antibiot_sagB"/>
    <property type="match status" value="1"/>
</dbReference>
<dbReference type="Pfam" id="PF00881">
    <property type="entry name" value="Nitroreductase"/>
    <property type="match status" value="1"/>
</dbReference>
<dbReference type="GO" id="GO:0016491">
    <property type="term" value="F:oxidoreductase activity"/>
    <property type="evidence" value="ECO:0007669"/>
    <property type="project" value="InterPro"/>
</dbReference>
<protein>
    <submittedName>
        <fullName evidence="3">SagB/ThcOx family dehydrogenase</fullName>
    </submittedName>
</protein>